<dbReference type="EMBL" id="BAAFGK010000004">
    <property type="protein sequence ID" value="GAB0057226.1"/>
    <property type="molecule type" value="Genomic_DNA"/>
</dbReference>
<dbReference type="Gene3D" id="3.40.1050.10">
    <property type="entry name" value="Carbonic anhydrase"/>
    <property type="match status" value="1"/>
</dbReference>
<evidence type="ECO:0000313" key="4">
    <source>
        <dbReference type="Proteomes" id="UP001628193"/>
    </source>
</evidence>
<keyword evidence="3" id="KW-0456">Lyase</keyword>
<dbReference type="Pfam" id="PF00484">
    <property type="entry name" value="Pro_CA"/>
    <property type="match status" value="1"/>
</dbReference>
<dbReference type="CDD" id="cd03378">
    <property type="entry name" value="beta_CA_cladeC"/>
    <property type="match status" value="1"/>
</dbReference>
<keyword evidence="2" id="KW-0732">Signal</keyword>
<dbReference type="SMART" id="SM00947">
    <property type="entry name" value="Pro_CA"/>
    <property type="match status" value="1"/>
</dbReference>
<protein>
    <submittedName>
        <fullName evidence="3">Carbonic anhydrase</fullName>
        <ecNumber evidence="3">4.2.1.1</ecNumber>
    </submittedName>
</protein>
<accession>A0ABQ0C8K6</accession>
<dbReference type="PROSITE" id="PS51318">
    <property type="entry name" value="TAT"/>
    <property type="match status" value="1"/>
</dbReference>
<dbReference type="PANTHER" id="PTHR11002:SF79">
    <property type="entry name" value="CARBONIC ANHYDRASE 2"/>
    <property type="match status" value="1"/>
</dbReference>
<evidence type="ECO:0000313" key="3">
    <source>
        <dbReference type="EMBL" id="GAB0057226.1"/>
    </source>
</evidence>
<feature type="signal peptide" evidence="2">
    <location>
        <begin position="1"/>
        <end position="30"/>
    </location>
</feature>
<dbReference type="PANTHER" id="PTHR11002">
    <property type="entry name" value="CARBONIC ANHYDRASE"/>
    <property type="match status" value="1"/>
</dbReference>
<dbReference type="SUPFAM" id="SSF53056">
    <property type="entry name" value="beta-carbonic anhydrase, cab"/>
    <property type="match status" value="1"/>
</dbReference>
<dbReference type="InterPro" id="IPR006311">
    <property type="entry name" value="TAT_signal"/>
</dbReference>
<dbReference type="GO" id="GO:0004089">
    <property type="term" value="F:carbonate dehydratase activity"/>
    <property type="evidence" value="ECO:0007669"/>
    <property type="project" value="UniProtKB-EC"/>
</dbReference>
<comment type="similarity">
    <text evidence="1">Belongs to the beta-class carbonic anhydrase family.</text>
</comment>
<dbReference type="EC" id="4.2.1.1" evidence="3"/>
<proteinExistence type="inferred from homology"/>
<dbReference type="InterPro" id="IPR001765">
    <property type="entry name" value="Carbonic_anhydrase"/>
</dbReference>
<dbReference type="InterPro" id="IPR036874">
    <property type="entry name" value="Carbonic_anhydrase_sf"/>
</dbReference>
<sequence length="231" mass="24511">MCEKLCSRRDMLAGMAVGLGALSLPQLALAGGKGPGMTPEEALKLLKEGHARFLAGKAERPNLTPARIAETFSKGQAPFVTIISCSDSRVPVEHIFDRGIGDLFVIRVAGNVADTDEIGTAEYGAGHLYTPLILVLGHTKCGAVTAVVEGAKVDGSIPKLVDNIIPAAERAKAKGLKGEELIQDAIRENVSQSIQDLLANSQELSHLRHEGKVKMVGAVYHIDNGTLEWLS</sequence>
<keyword evidence="4" id="KW-1185">Reference proteome</keyword>
<gene>
    <name evidence="3" type="primary">cynT</name>
    <name evidence="3" type="ORF">SIID45300_01549</name>
</gene>
<organism evidence="3 4">
    <name type="scientific">Candidatus Magnetaquiglobus chichijimensis</name>
    <dbReference type="NCBI Taxonomy" id="3141448"/>
    <lineage>
        <taxon>Bacteria</taxon>
        <taxon>Pseudomonadati</taxon>
        <taxon>Pseudomonadota</taxon>
        <taxon>Magnetococcia</taxon>
        <taxon>Magnetococcales</taxon>
        <taxon>Candidatus Magnetaquicoccaceae</taxon>
        <taxon>Candidatus Magnetaquiglobus</taxon>
    </lineage>
</organism>
<dbReference type="Proteomes" id="UP001628193">
    <property type="component" value="Unassembled WGS sequence"/>
</dbReference>
<comment type="caution">
    <text evidence="3">The sequence shown here is derived from an EMBL/GenBank/DDBJ whole genome shotgun (WGS) entry which is preliminary data.</text>
</comment>
<evidence type="ECO:0000256" key="1">
    <source>
        <dbReference type="ARBA" id="ARBA00006217"/>
    </source>
</evidence>
<name>A0ABQ0C8K6_9PROT</name>
<evidence type="ECO:0000256" key="2">
    <source>
        <dbReference type="SAM" id="SignalP"/>
    </source>
</evidence>
<feature type="chain" id="PRO_5046689755" evidence="2">
    <location>
        <begin position="31"/>
        <end position="231"/>
    </location>
</feature>
<reference evidence="3 4" key="1">
    <citation type="submission" date="2024-09" db="EMBL/GenBank/DDBJ databases">
        <title>Draft genome sequence of Candidatus Magnetaquicoccaceae bacterium FCR-1.</title>
        <authorList>
            <person name="Shimoshige H."/>
            <person name="Shimamura S."/>
            <person name="Taoka A."/>
            <person name="Kobayashi H."/>
            <person name="Maekawa T."/>
        </authorList>
    </citation>
    <scope>NUCLEOTIDE SEQUENCE [LARGE SCALE GENOMIC DNA]</scope>
    <source>
        <strain evidence="3 4">FCR-1</strain>
    </source>
</reference>
<dbReference type="RefSeq" id="WP_420904925.1">
    <property type="nucleotide sequence ID" value="NZ_BAAFGK010000004.1"/>
</dbReference>